<comment type="subcellular location">
    <subcellularLocation>
        <location evidence="1 9">Cell membrane</location>
        <topology evidence="1 9">Multi-pass membrane protein</topology>
    </subcellularLocation>
</comment>
<dbReference type="Gene3D" id="1.10.3720.10">
    <property type="entry name" value="MetI-like"/>
    <property type="match status" value="1"/>
</dbReference>
<dbReference type="PANTHER" id="PTHR32243:SF50">
    <property type="entry name" value="MALTOSE_MALTODEXTRIN TRANSPORT SYSTEM PERMEASE PROTEIN MALG"/>
    <property type="match status" value="1"/>
</dbReference>
<evidence type="ECO:0000256" key="3">
    <source>
        <dbReference type="ARBA" id="ARBA00022448"/>
    </source>
</evidence>
<dbReference type="PROSITE" id="PS50928">
    <property type="entry name" value="ABC_TM1"/>
    <property type="match status" value="1"/>
</dbReference>
<dbReference type="PANTHER" id="PTHR32243">
    <property type="entry name" value="MALTOSE TRANSPORT SYSTEM PERMEASE-RELATED"/>
    <property type="match status" value="1"/>
</dbReference>
<keyword evidence="3 9" id="KW-0813">Transport</keyword>
<evidence type="ECO:0000256" key="8">
    <source>
        <dbReference type="ARBA" id="ARBA00023136"/>
    </source>
</evidence>
<dbReference type="GO" id="GO:0015423">
    <property type="term" value="F:ABC-type maltose transporter activity"/>
    <property type="evidence" value="ECO:0007669"/>
    <property type="project" value="TreeGrafter"/>
</dbReference>
<keyword evidence="13" id="KW-1185">Reference proteome</keyword>
<evidence type="ECO:0000256" key="1">
    <source>
        <dbReference type="ARBA" id="ARBA00004651"/>
    </source>
</evidence>
<sequence>MTSVRESQTETRSVVTSGGPGGTHDDAGVRGAAAPRRPFKRYFRETGWRHLVGIAVAAFAIFPLLYVFSASLNPGGTLLTANGLFRNLDFSSYASLFTSERHPYGAWYVNTLVIGLVTAAGTVLLGALAAYSFSRMRFTGRRFGLTTLLVVQMFPQMLAMVAIFLLMVAIGDIFPAIGLNSQIGLIMVYLGGALGVNTYLMYGFFNTVPSSIDEAAKIDGAGHARIFFTIILRLVAPILAVVGLLSFIGTSSEFVLASVILIDPEKQTLAVGLYKFISDEFSKNWSIFAAGAVLAAILPVALFLALQRYIVGGLTAGSVK</sequence>
<keyword evidence="7 9" id="KW-1133">Transmembrane helix</keyword>
<evidence type="ECO:0000256" key="6">
    <source>
        <dbReference type="ARBA" id="ARBA00022692"/>
    </source>
</evidence>
<evidence type="ECO:0000256" key="9">
    <source>
        <dbReference type="RuleBase" id="RU363032"/>
    </source>
</evidence>
<evidence type="ECO:0000256" key="2">
    <source>
        <dbReference type="ARBA" id="ARBA00009047"/>
    </source>
</evidence>
<keyword evidence="4" id="KW-1003">Cell membrane</keyword>
<feature type="region of interest" description="Disordered" evidence="10">
    <location>
        <begin position="1"/>
        <end position="31"/>
    </location>
</feature>
<evidence type="ECO:0000256" key="5">
    <source>
        <dbReference type="ARBA" id="ARBA00022597"/>
    </source>
</evidence>
<evidence type="ECO:0000313" key="12">
    <source>
        <dbReference type="EMBL" id="MBB6392911.1"/>
    </source>
</evidence>
<feature type="transmembrane region" description="Helical" evidence="9">
    <location>
        <begin position="183"/>
        <end position="205"/>
    </location>
</feature>
<comment type="similarity">
    <text evidence="2">Belongs to the binding-protein-dependent transport system permease family. MalFG subfamily.</text>
</comment>
<evidence type="ECO:0000256" key="7">
    <source>
        <dbReference type="ARBA" id="ARBA00022989"/>
    </source>
</evidence>
<name>A0A7X0KW42_9MICO</name>
<feature type="transmembrane region" description="Helical" evidence="9">
    <location>
        <begin position="143"/>
        <end position="171"/>
    </location>
</feature>
<dbReference type="EMBL" id="JACHML010000001">
    <property type="protein sequence ID" value="MBB6392911.1"/>
    <property type="molecule type" value="Genomic_DNA"/>
</dbReference>
<proteinExistence type="inferred from homology"/>
<keyword evidence="6 9" id="KW-0812">Transmembrane</keyword>
<feature type="compositionally biased region" description="Polar residues" evidence="10">
    <location>
        <begin position="1"/>
        <end position="16"/>
    </location>
</feature>
<dbReference type="Pfam" id="PF00528">
    <property type="entry name" value="BPD_transp_1"/>
    <property type="match status" value="1"/>
</dbReference>
<protein>
    <submittedName>
        <fullName evidence="12">Arabinogalactan oligomer/maltooligosaccharide transport system permease protein</fullName>
    </submittedName>
</protein>
<organism evidence="12 13">
    <name type="scientific">Microbacterium thalassium</name>
    <dbReference type="NCBI Taxonomy" id="362649"/>
    <lineage>
        <taxon>Bacteria</taxon>
        <taxon>Bacillati</taxon>
        <taxon>Actinomycetota</taxon>
        <taxon>Actinomycetes</taxon>
        <taxon>Micrococcales</taxon>
        <taxon>Microbacteriaceae</taxon>
        <taxon>Microbacterium</taxon>
    </lineage>
</organism>
<dbReference type="GO" id="GO:0005886">
    <property type="term" value="C:plasma membrane"/>
    <property type="evidence" value="ECO:0007669"/>
    <property type="project" value="UniProtKB-SubCell"/>
</dbReference>
<dbReference type="InterPro" id="IPR000515">
    <property type="entry name" value="MetI-like"/>
</dbReference>
<dbReference type="Proteomes" id="UP000537775">
    <property type="component" value="Unassembled WGS sequence"/>
</dbReference>
<feature type="transmembrane region" description="Helical" evidence="9">
    <location>
        <begin position="285"/>
        <end position="306"/>
    </location>
</feature>
<evidence type="ECO:0000259" key="11">
    <source>
        <dbReference type="PROSITE" id="PS50928"/>
    </source>
</evidence>
<dbReference type="InterPro" id="IPR035906">
    <property type="entry name" value="MetI-like_sf"/>
</dbReference>
<dbReference type="SUPFAM" id="SSF161098">
    <property type="entry name" value="MetI-like"/>
    <property type="match status" value="1"/>
</dbReference>
<evidence type="ECO:0000256" key="10">
    <source>
        <dbReference type="SAM" id="MobiDB-lite"/>
    </source>
</evidence>
<comment type="caution">
    <text evidence="12">The sequence shown here is derived from an EMBL/GenBank/DDBJ whole genome shotgun (WGS) entry which is preliminary data.</text>
</comment>
<evidence type="ECO:0000313" key="13">
    <source>
        <dbReference type="Proteomes" id="UP000537775"/>
    </source>
</evidence>
<dbReference type="RefSeq" id="WP_184752072.1">
    <property type="nucleotide sequence ID" value="NZ_BAAAJR010000001.1"/>
</dbReference>
<feature type="transmembrane region" description="Helical" evidence="9">
    <location>
        <begin position="107"/>
        <end position="131"/>
    </location>
</feature>
<dbReference type="AlphaFoldDB" id="A0A7X0KW42"/>
<feature type="transmembrane region" description="Helical" evidence="9">
    <location>
        <begin position="47"/>
        <end position="68"/>
    </location>
</feature>
<dbReference type="CDD" id="cd06261">
    <property type="entry name" value="TM_PBP2"/>
    <property type="match status" value="1"/>
</dbReference>
<evidence type="ECO:0000256" key="4">
    <source>
        <dbReference type="ARBA" id="ARBA00022475"/>
    </source>
</evidence>
<accession>A0A7X0KW42</accession>
<dbReference type="GO" id="GO:0042956">
    <property type="term" value="P:maltodextrin transmembrane transport"/>
    <property type="evidence" value="ECO:0007669"/>
    <property type="project" value="TreeGrafter"/>
</dbReference>
<dbReference type="InterPro" id="IPR050901">
    <property type="entry name" value="BP-dep_ABC_trans_perm"/>
</dbReference>
<keyword evidence="5" id="KW-0762">Sugar transport</keyword>
<keyword evidence="8 9" id="KW-0472">Membrane</keyword>
<feature type="transmembrane region" description="Helical" evidence="9">
    <location>
        <begin position="226"/>
        <end position="248"/>
    </location>
</feature>
<gene>
    <name evidence="12" type="ORF">HD594_003224</name>
</gene>
<feature type="domain" description="ABC transmembrane type-1" evidence="11">
    <location>
        <begin position="108"/>
        <end position="306"/>
    </location>
</feature>
<reference evidence="12 13" key="1">
    <citation type="submission" date="2020-08" db="EMBL/GenBank/DDBJ databases">
        <title>Sequencing the genomes of 1000 actinobacteria strains.</title>
        <authorList>
            <person name="Klenk H.-P."/>
        </authorList>
    </citation>
    <scope>NUCLEOTIDE SEQUENCE [LARGE SCALE GENOMIC DNA]</scope>
    <source>
        <strain evidence="12 13">DSM 12511</strain>
    </source>
</reference>